<dbReference type="AlphaFoldDB" id="A0A163GJL8"/>
<dbReference type="EMBL" id="JYNV01000149">
    <property type="protein sequence ID" value="KZM24884.1"/>
    <property type="molecule type" value="Genomic_DNA"/>
</dbReference>
<evidence type="ECO:0000313" key="1">
    <source>
        <dbReference type="EMBL" id="KZM24884.1"/>
    </source>
</evidence>
<reference evidence="1 2" key="1">
    <citation type="journal article" date="2016" name="Sci. Rep.">
        <title>Draft genome sequencing and secretome analysis of fungal phytopathogen Ascochyta rabiei provides insight into the necrotrophic effector repertoire.</title>
        <authorList>
            <person name="Verma S."/>
            <person name="Gazara R.K."/>
            <person name="Nizam S."/>
            <person name="Parween S."/>
            <person name="Chattopadhyay D."/>
            <person name="Verma P.K."/>
        </authorList>
    </citation>
    <scope>NUCLEOTIDE SEQUENCE [LARGE SCALE GENOMIC DNA]</scope>
    <source>
        <strain evidence="1 2">ArDII</strain>
    </source>
</reference>
<dbReference type="PANTHER" id="PTHR24148:SF73">
    <property type="entry name" value="HET DOMAIN PROTEIN (AFU_ORTHOLOGUE AFUA_8G01020)"/>
    <property type="match status" value="1"/>
</dbReference>
<sequence>MDRPILQTPQPDEGSNHLELFAMDAVEVESNKQSHQYTESSKQSHQCTQPNVWAEAYQLSVEAPLYSLPSNEELRQSEMARFRHASIDQGTKSIRLLRINEELSGKGLIQCSMIHATTSATYMCLSYVWDFSSQPEPEPEPHCEVKPSYFDQGFGYSSPGTLHHNFSYLSLKGDHDSHRPRLRVILIDDCPFLVLQNLFEFLCMAREGTFDLSTPLWIDALCIDQTNLSERNHQVAQMGEIYSSAKSVHAWLGKVAWSVPEEPETRMFDPAKGWIKKRRSDHSPRPLLEDILSVLLSDRNLHVARNPDLEEGLFEQFMRNPYWERAWVMQEMFLARELTFWLDALPMDKSGLSRLEECVKESPRSGRLLGWFSKSWEHYLAYSSHFIKSKPPSDLLSLLAEFPNRKCANPLDRVFSLLAICPGEKSNIAVDYGMSVGRLTYQVLYYQPERLCICSASIVINSLKDGLSICSSSDELHIPWLEFRLPATDIVMQKRPRRQPSRASKRENILLSMDCSAVCRASGPWRDQWSVPSTPTRHARAVATDARKETYTIRVALDFFCSQSIHERRLCENARSSQSTGVRLGWG</sequence>
<dbReference type="Proteomes" id="UP000076837">
    <property type="component" value="Unassembled WGS sequence"/>
</dbReference>
<gene>
    <name evidence="1" type="ORF">ST47_g3981</name>
</gene>
<dbReference type="Pfam" id="PF06985">
    <property type="entry name" value="HET"/>
    <property type="match status" value="1"/>
</dbReference>
<keyword evidence="2" id="KW-1185">Reference proteome</keyword>
<dbReference type="InterPro" id="IPR010730">
    <property type="entry name" value="HET"/>
</dbReference>
<protein>
    <submittedName>
        <fullName evidence="1">Uncharacterized protein</fullName>
    </submittedName>
</protein>
<organism evidence="1 2">
    <name type="scientific">Didymella rabiei</name>
    <name type="common">Chickpea ascochyta blight fungus</name>
    <name type="synonym">Mycosphaerella rabiei</name>
    <dbReference type="NCBI Taxonomy" id="5454"/>
    <lineage>
        <taxon>Eukaryota</taxon>
        <taxon>Fungi</taxon>
        <taxon>Dikarya</taxon>
        <taxon>Ascomycota</taxon>
        <taxon>Pezizomycotina</taxon>
        <taxon>Dothideomycetes</taxon>
        <taxon>Pleosporomycetidae</taxon>
        <taxon>Pleosporales</taxon>
        <taxon>Pleosporineae</taxon>
        <taxon>Didymellaceae</taxon>
        <taxon>Ascochyta</taxon>
    </lineage>
</organism>
<comment type="caution">
    <text evidence="1">The sequence shown here is derived from an EMBL/GenBank/DDBJ whole genome shotgun (WGS) entry which is preliminary data.</text>
</comment>
<accession>A0A163GJL8</accession>
<dbReference type="OrthoDB" id="3688067at2759"/>
<dbReference type="STRING" id="5454.A0A163GJL8"/>
<dbReference type="InterPro" id="IPR052895">
    <property type="entry name" value="HetReg/Transcr_Mod"/>
</dbReference>
<proteinExistence type="predicted"/>
<evidence type="ECO:0000313" key="2">
    <source>
        <dbReference type="Proteomes" id="UP000076837"/>
    </source>
</evidence>
<dbReference type="PANTHER" id="PTHR24148">
    <property type="entry name" value="ANKYRIN REPEAT DOMAIN-CONTAINING PROTEIN 39 HOMOLOG-RELATED"/>
    <property type="match status" value="1"/>
</dbReference>
<name>A0A163GJL8_DIDRA</name>